<keyword evidence="1" id="KW-0812">Transmembrane</keyword>
<reference evidence="2 3" key="1">
    <citation type="submission" date="2018-07" db="EMBL/GenBank/DDBJ databases">
        <title>Genomic Encyclopedia of Type Strains, Phase IV (KMG-IV): sequencing the most valuable type-strain genomes for metagenomic binning, comparative biology and taxonomic classification.</title>
        <authorList>
            <person name="Goeker M."/>
        </authorList>
    </citation>
    <scope>NUCLEOTIDE SEQUENCE [LARGE SCALE GENOMIC DNA]</scope>
    <source>
        <strain evidence="2 3">DSM 21352</strain>
    </source>
</reference>
<feature type="transmembrane region" description="Helical" evidence="1">
    <location>
        <begin position="9"/>
        <end position="29"/>
    </location>
</feature>
<dbReference type="Proteomes" id="UP000255265">
    <property type="component" value="Unassembled WGS sequence"/>
</dbReference>
<evidence type="ECO:0000313" key="3">
    <source>
        <dbReference type="Proteomes" id="UP000255265"/>
    </source>
</evidence>
<evidence type="ECO:0000313" key="2">
    <source>
        <dbReference type="EMBL" id="RDI18562.1"/>
    </source>
</evidence>
<gene>
    <name evidence="2" type="ORF">DFR41_1149</name>
</gene>
<accession>A0A370F4Y6</accession>
<organism evidence="2 3">
    <name type="scientific">Pseudacidovorax intermedius</name>
    <dbReference type="NCBI Taxonomy" id="433924"/>
    <lineage>
        <taxon>Bacteria</taxon>
        <taxon>Pseudomonadati</taxon>
        <taxon>Pseudomonadota</taxon>
        <taxon>Betaproteobacteria</taxon>
        <taxon>Burkholderiales</taxon>
        <taxon>Comamonadaceae</taxon>
        <taxon>Pseudacidovorax</taxon>
    </lineage>
</organism>
<proteinExistence type="predicted"/>
<dbReference type="RefSeq" id="WP_147284421.1">
    <property type="nucleotide sequence ID" value="NZ_QQAV01000014.1"/>
</dbReference>
<protein>
    <submittedName>
        <fullName evidence="2">Uncharacterized protein</fullName>
    </submittedName>
</protein>
<dbReference type="EMBL" id="QQAV01000014">
    <property type="protein sequence ID" value="RDI18562.1"/>
    <property type="molecule type" value="Genomic_DNA"/>
</dbReference>
<sequence>MKLDIRQVFLYAILPALIAGIFTVAPKAYEIFFETQSSLEYYLTTGPQISADGAVQQVISVRVVNSGKKALNSVTAELSVPGATLLAHSIDNKSGLQIDSHRTDNAVSLRLSRALPTESFSVSALVKGTEPLGTPKFFTRSDETLGVTAKATASVLPLRDSIFSALAAGASVLAMALIALRRLPNVFGAERRSAIAYIALATRDDRLAAAIAAAGESLSYMQFADMLLAFGRASNDNALLAAAALRGLVAIDDMANHSKAVAKRNLERLEIGVDQSTLRDRPTFAIRDREDAIAFRDFVDEQFRTARAEGAA</sequence>
<comment type="caution">
    <text evidence="2">The sequence shown here is derived from an EMBL/GenBank/DDBJ whole genome shotgun (WGS) entry which is preliminary data.</text>
</comment>
<dbReference type="AlphaFoldDB" id="A0A370F4Y6"/>
<keyword evidence="1" id="KW-0472">Membrane</keyword>
<dbReference type="OrthoDB" id="9255702at2"/>
<keyword evidence="1" id="KW-1133">Transmembrane helix</keyword>
<keyword evidence="3" id="KW-1185">Reference proteome</keyword>
<name>A0A370F4Y6_9BURK</name>
<evidence type="ECO:0000256" key="1">
    <source>
        <dbReference type="SAM" id="Phobius"/>
    </source>
</evidence>